<keyword evidence="1 2" id="KW-0808">Transferase</keyword>
<dbReference type="Gene3D" id="3.40.50.10540">
    <property type="entry name" value="Crotonobetainyl-coa:carnitine coa-transferase, domain 1"/>
    <property type="match status" value="1"/>
</dbReference>
<keyword evidence="3" id="KW-1185">Reference proteome</keyword>
<dbReference type="PANTHER" id="PTHR48207:SF4">
    <property type="entry name" value="BLL6097 PROTEIN"/>
    <property type="match status" value="1"/>
</dbReference>
<dbReference type="SUPFAM" id="SSF89796">
    <property type="entry name" value="CoA-transferase family III (CaiB/BaiF)"/>
    <property type="match status" value="1"/>
</dbReference>
<dbReference type="Pfam" id="PF02515">
    <property type="entry name" value="CoA_transf_3"/>
    <property type="match status" value="1"/>
</dbReference>
<dbReference type="InterPro" id="IPR050483">
    <property type="entry name" value="CoA-transferase_III_domain"/>
</dbReference>
<reference evidence="2 3" key="1">
    <citation type="submission" date="2017-05" db="EMBL/GenBank/DDBJ databases">
        <title>Complete and WGS of Bordetella genogroups.</title>
        <authorList>
            <person name="Spilker T."/>
            <person name="LiPuma J."/>
        </authorList>
    </citation>
    <scope>NUCLEOTIDE SEQUENCE [LARGE SCALE GENOMIC DNA]</scope>
    <source>
        <strain evidence="2 3">AU9919</strain>
    </source>
</reference>
<name>A0A261TMS0_9BORD</name>
<dbReference type="InterPro" id="IPR003673">
    <property type="entry name" value="CoA-Trfase_fam_III"/>
</dbReference>
<comment type="caution">
    <text evidence="2">The sequence shown here is derived from an EMBL/GenBank/DDBJ whole genome shotgun (WGS) entry which is preliminary data.</text>
</comment>
<dbReference type="Gene3D" id="3.30.1540.10">
    <property type="entry name" value="formyl-coa transferase, domain 3"/>
    <property type="match status" value="1"/>
</dbReference>
<dbReference type="InterPro" id="IPR044855">
    <property type="entry name" value="CoA-Trfase_III_dom3_sf"/>
</dbReference>
<dbReference type="PANTHER" id="PTHR48207">
    <property type="entry name" value="SUCCINATE--HYDROXYMETHYLGLUTARATE COA-TRANSFERASE"/>
    <property type="match status" value="1"/>
</dbReference>
<dbReference type="AlphaFoldDB" id="A0A261TMS0"/>
<evidence type="ECO:0000313" key="3">
    <source>
        <dbReference type="Proteomes" id="UP000216885"/>
    </source>
</evidence>
<organism evidence="2 3">
    <name type="scientific">Bordetella genomosp. 4</name>
    <dbReference type="NCBI Taxonomy" id="463044"/>
    <lineage>
        <taxon>Bacteria</taxon>
        <taxon>Pseudomonadati</taxon>
        <taxon>Pseudomonadota</taxon>
        <taxon>Betaproteobacteria</taxon>
        <taxon>Burkholderiales</taxon>
        <taxon>Alcaligenaceae</taxon>
        <taxon>Bordetella</taxon>
    </lineage>
</organism>
<proteinExistence type="predicted"/>
<gene>
    <name evidence="2" type="ORF">CAL20_22180</name>
</gene>
<sequence length="408" mass="44214">MMQATVTGQPPLNGLLVLDLSQFLSGPSAALRLGDLGARVIKVERPEGGDICRHLYLSDTDLGGDSTLFHAINRNKESFAADLKDPGDLAYVRELIRHADVLIQNFRPGVIERLGLGYDEVRQINPRLVYAGISGYGEDGPWVGLPGQDLLAQAVSGAMWLTGNRDDGPVPFGLSVADMLAGHALVEGILASLVRRSITGEGAWVQTSLLEALIDFQFEVLTTHLNDGGRLPRRSASYNGHAYLAAPYGVYPTRDGYLAVAMMPLAQLRDSLPLPGLQPYCDDASAGFEHRDAIKQLIAECLAQQETSHWLRVLQDAGIWCAEVYDWPKLLQSEAMRRLEMLQVVSRDATHITTTCSPVRIDGRRLSTARAAPHIGQHTAAICGEFGLRPPSAPSGQDGVRSLPGQNP</sequence>
<dbReference type="EMBL" id="NEVQ01000022">
    <property type="protein sequence ID" value="OZI50557.1"/>
    <property type="molecule type" value="Genomic_DNA"/>
</dbReference>
<dbReference type="GO" id="GO:0008410">
    <property type="term" value="F:CoA-transferase activity"/>
    <property type="evidence" value="ECO:0007669"/>
    <property type="project" value="TreeGrafter"/>
</dbReference>
<evidence type="ECO:0000313" key="2">
    <source>
        <dbReference type="EMBL" id="OZI50557.1"/>
    </source>
</evidence>
<dbReference type="Proteomes" id="UP000216885">
    <property type="component" value="Unassembled WGS sequence"/>
</dbReference>
<evidence type="ECO:0000256" key="1">
    <source>
        <dbReference type="ARBA" id="ARBA00022679"/>
    </source>
</evidence>
<protein>
    <submittedName>
        <fullName evidence="2">CoA transferase</fullName>
    </submittedName>
</protein>
<dbReference type="InterPro" id="IPR023606">
    <property type="entry name" value="CoA-Trfase_III_dom_1_sf"/>
</dbReference>
<accession>A0A261TMS0</accession>
<dbReference type="RefSeq" id="WP_094839031.1">
    <property type="nucleotide sequence ID" value="NZ_NEVQ01000022.1"/>
</dbReference>